<dbReference type="GO" id="GO:0004190">
    <property type="term" value="F:aspartic-type endopeptidase activity"/>
    <property type="evidence" value="ECO:0007669"/>
    <property type="project" value="UniProtKB-KW"/>
</dbReference>
<evidence type="ECO:0000256" key="2">
    <source>
        <dbReference type="ARBA" id="ARBA00022670"/>
    </source>
</evidence>
<dbReference type="CDD" id="cd05476">
    <property type="entry name" value="pepsin_A_like_plant"/>
    <property type="match status" value="1"/>
</dbReference>
<dbReference type="EMBL" id="CAXHTB010000019">
    <property type="protein sequence ID" value="CAL0326384.1"/>
    <property type="molecule type" value="Genomic_DNA"/>
</dbReference>
<feature type="chain" id="PRO_5043965410" description="Peptidase A1 domain-containing protein" evidence="6">
    <location>
        <begin position="23"/>
        <end position="352"/>
    </location>
</feature>
<dbReference type="InterPro" id="IPR032799">
    <property type="entry name" value="TAXi_C"/>
</dbReference>
<protein>
    <recommendedName>
        <fullName evidence="7">Peptidase A1 domain-containing protein</fullName>
    </recommendedName>
</protein>
<keyword evidence="3" id="KW-0064">Aspartyl protease</keyword>
<gene>
    <name evidence="8" type="ORF">LLUT_LOCUS27444</name>
</gene>
<dbReference type="AlphaFoldDB" id="A0AAV1XXU6"/>
<evidence type="ECO:0000256" key="1">
    <source>
        <dbReference type="ARBA" id="ARBA00007447"/>
    </source>
</evidence>
<feature type="domain" description="Peptidase A1" evidence="7">
    <location>
        <begin position="56"/>
        <end position="345"/>
    </location>
</feature>
<dbReference type="GO" id="GO:0006508">
    <property type="term" value="P:proteolysis"/>
    <property type="evidence" value="ECO:0007669"/>
    <property type="project" value="UniProtKB-KW"/>
</dbReference>
<accession>A0AAV1XXU6</accession>
<keyword evidence="4" id="KW-0378">Hydrolase</keyword>
<reference evidence="8 9" key="1">
    <citation type="submission" date="2024-03" db="EMBL/GenBank/DDBJ databases">
        <authorList>
            <person name="Martinez-Hernandez J."/>
        </authorList>
    </citation>
    <scope>NUCLEOTIDE SEQUENCE [LARGE SCALE GENOMIC DNA]</scope>
</reference>
<dbReference type="Pfam" id="PF14543">
    <property type="entry name" value="TAXi_N"/>
    <property type="match status" value="1"/>
</dbReference>
<keyword evidence="2" id="KW-0645">Protease</keyword>
<evidence type="ECO:0000313" key="8">
    <source>
        <dbReference type="EMBL" id="CAL0326384.1"/>
    </source>
</evidence>
<keyword evidence="5" id="KW-0325">Glycoprotein</keyword>
<dbReference type="InterPro" id="IPR032861">
    <property type="entry name" value="TAXi_N"/>
</dbReference>
<dbReference type="InterPro" id="IPR033121">
    <property type="entry name" value="PEPTIDASE_A1"/>
</dbReference>
<dbReference type="Proteomes" id="UP001497480">
    <property type="component" value="Unassembled WGS sequence"/>
</dbReference>
<evidence type="ECO:0000256" key="3">
    <source>
        <dbReference type="ARBA" id="ARBA00022750"/>
    </source>
</evidence>
<dbReference type="PROSITE" id="PS51767">
    <property type="entry name" value="PEPTIDASE_A1"/>
    <property type="match status" value="1"/>
</dbReference>
<feature type="signal peptide" evidence="6">
    <location>
        <begin position="1"/>
        <end position="22"/>
    </location>
</feature>
<comment type="similarity">
    <text evidence="1">Belongs to the peptidase A1 family.</text>
</comment>
<dbReference type="InterPro" id="IPR034161">
    <property type="entry name" value="Pepsin-like_plant"/>
</dbReference>
<dbReference type="PANTHER" id="PTHR47967">
    <property type="entry name" value="OS07G0603500 PROTEIN-RELATED"/>
    <property type="match status" value="1"/>
</dbReference>
<evidence type="ECO:0000259" key="7">
    <source>
        <dbReference type="PROSITE" id="PS51767"/>
    </source>
</evidence>
<sequence>MKQDLLLAIILFPLLTLPSAQSKSVDGLTIDLIHRDSPLSPFYEAKSAVIPNNGDYLMKIFVGNPPVELFATADTGSDLISVEYSEATSQCRYSLSSDRGKSITEGDLASETIRFGSKDGPLVTATKTTLGCGNLNSENFKNTGKSVVGLGAGPFSLVSQLSNKFGHIFSYCLVPHNVSSTSKLKIGRESTIPPSLAVTTTPLEEGSGYSTVLNGVTVGNSFIGTPIGGISIVVDPGTRLTYLTQPLYGHVMIAVADDVDYETIENPPAPYSLCFALGGTDFIPSVTFHLDHVDVEFPTKNILLSVNDSLCLSIIPTTGVSTLGSLAQEDSKVEYDLQKKTVSFAPTDCTKE</sequence>
<evidence type="ECO:0000256" key="5">
    <source>
        <dbReference type="ARBA" id="ARBA00023180"/>
    </source>
</evidence>
<name>A0AAV1XXU6_LUPLU</name>
<dbReference type="GO" id="GO:0005576">
    <property type="term" value="C:extracellular region"/>
    <property type="evidence" value="ECO:0007669"/>
    <property type="project" value="TreeGrafter"/>
</dbReference>
<dbReference type="InterPro" id="IPR021109">
    <property type="entry name" value="Peptidase_aspartic_dom_sf"/>
</dbReference>
<dbReference type="Gene3D" id="2.40.70.10">
    <property type="entry name" value="Acid Proteases"/>
    <property type="match status" value="2"/>
</dbReference>
<proteinExistence type="inferred from homology"/>
<keyword evidence="9" id="KW-1185">Reference proteome</keyword>
<keyword evidence="6" id="KW-0732">Signal</keyword>
<organism evidence="8 9">
    <name type="scientific">Lupinus luteus</name>
    <name type="common">European yellow lupine</name>
    <dbReference type="NCBI Taxonomy" id="3873"/>
    <lineage>
        <taxon>Eukaryota</taxon>
        <taxon>Viridiplantae</taxon>
        <taxon>Streptophyta</taxon>
        <taxon>Embryophyta</taxon>
        <taxon>Tracheophyta</taxon>
        <taxon>Spermatophyta</taxon>
        <taxon>Magnoliopsida</taxon>
        <taxon>eudicotyledons</taxon>
        <taxon>Gunneridae</taxon>
        <taxon>Pentapetalae</taxon>
        <taxon>rosids</taxon>
        <taxon>fabids</taxon>
        <taxon>Fabales</taxon>
        <taxon>Fabaceae</taxon>
        <taxon>Papilionoideae</taxon>
        <taxon>50 kb inversion clade</taxon>
        <taxon>genistoids sensu lato</taxon>
        <taxon>core genistoids</taxon>
        <taxon>Genisteae</taxon>
        <taxon>Lupinus</taxon>
    </lineage>
</organism>
<dbReference type="InterPro" id="IPR051708">
    <property type="entry name" value="Plant_Aspart_Prot_A1"/>
</dbReference>
<evidence type="ECO:0000256" key="6">
    <source>
        <dbReference type="SAM" id="SignalP"/>
    </source>
</evidence>
<evidence type="ECO:0000256" key="4">
    <source>
        <dbReference type="ARBA" id="ARBA00022801"/>
    </source>
</evidence>
<dbReference type="PANTHER" id="PTHR47967:SF128">
    <property type="entry name" value="ASPARTIC PROTEINASE CDR1-LIKE"/>
    <property type="match status" value="1"/>
</dbReference>
<comment type="caution">
    <text evidence="8">The sequence shown here is derived from an EMBL/GenBank/DDBJ whole genome shotgun (WGS) entry which is preliminary data.</text>
</comment>
<dbReference type="Pfam" id="PF14541">
    <property type="entry name" value="TAXi_C"/>
    <property type="match status" value="1"/>
</dbReference>
<dbReference type="SUPFAM" id="SSF50630">
    <property type="entry name" value="Acid proteases"/>
    <property type="match status" value="1"/>
</dbReference>
<evidence type="ECO:0000313" key="9">
    <source>
        <dbReference type="Proteomes" id="UP001497480"/>
    </source>
</evidence>